<evidence type="ECO:0000313" key="3">
    <source>
        <dbReference type="Proteomes" id="UP000282311"/>
    </source>
</evidence>
<dbReference type="CDD" id="cd05155">
    <property type="entry name" value="APH_ChoK_like_1"/>
    <property type="match status" value="1"/>
</dbReference>
<sequence length="300" mass="32880">MSHLNETRIDADLVSRLLRSQFPQWAHLLLEPVDSAGTDNAIYRLGERLAVRLPRVEWAVGQAEKEYRWLPKLAPHLPIAIPVPLALGAPGEEYPWHWSVYEWLEGENAGSGPLDDLRQAAVALGRFVAALQRADSAGGPPPGAHNSGRGVPLALRDAPVREALASLRDTIDTITAAAIWEDALQAPVWTEPPVWLHGDLHPGNLLVDQGRLRAVIDFGTLAVGDPACDVMVAWTFLSADSRADFRSELTVDDATWTRGRGWALSFGLIAYAYYKHTNPVLAGISRRAIDEVLADRFNAD</sequence>
<dbReference type="InterPro" id="IPR051678">
    <property type="entry name" value="AGP_Transferase"/>
</dbReference>
<accession>A0A3B0B2G2</accession>
<dbReference type="Proteomes" id="UP000282311">
    <property type="component" value="Unassembled WGS sequence"/>
</dbReference>
<dbReference type="SUPFAM" id="SSF56112">
    <property type="entry name" value="Protein kinase-like (PK-like)"/>
    <property type="match status" value="1"/>
</dbReference>
<feature type="domain" description="Aminoglycoside phosphotransferase" evidence="1">
    <location>
        <begin position="35"/>
        <end position="262"/>
    </location>
</feature>
<proteinExistence type="predicted"/>
<dbReference type="Gene3D" id="3.90.1200.10">
    <property type="match status" value="1"/>
</dbReference>
<gene>
    <name evidence="2" type="ORF">D7M11_31445</name>
</gene>
<dbReference type="GO" id="GO:0016740">
    <property type="term" value="F:transferase activity"/>
    <property type="evidence" value="ECO:0007669"/>
    <property type="project" value="UniProtKB-KW"/>
</dbReference>
<dbReference type="PANTHER" id="PTHR21310:SF42">
    <property type="entry name" value="BIFUNCTIONAL AAC_APH"/>
    <property type="match status" value="1"/>
</dbReference>
<dbReference type="RefSeq" id="WP_120751245.1">
    <property type="nucleotide sequence ID" value="NZ_RBAH01000034.1"/>
</dbReference>
<keyword evidence="3" id="KW-1185">Reference proteome</keyword>
<dbReference type="EMBL" id="RBAH01000034">
    <property type="protein sequence ID" value="RKN66118.1"/>
    <property type="molecule type" value="Genomic_DNA"/>
</dbReference>
<name>A0A3B0B2G2_9BACL</name>
<dbReference type="OrthoDB" id="3806873at2"/>
<protein>
    <submittedName>
        <fullName evidence="2">Aminoglycoside phosphotransferase family protein</fullName>
    </submittedName>
</protein>
<dbReference type="AlphaFoldDB" id="A0A3B0B2G2"/>
<keyword evidence="2" id="KW-0808">Transferase</keyword>
<comment type="caution">
    <text evidence="2">The sequence shown here is derived from an EMBL/GenBank/DDBJ whole genome shotgun (WGS) entry which is preliminary data.</text>
</comment>
<dbReference type="Gene3D" id="3.30.200.20">
    <property type="entry name" value="Phosphorylase Kinase, domain 1"/>
    <property type="match status" value="1"/>
</dbReference>
<dbReference type="Pfam" id="PF01636">
    <property type="entry name" value="APH"/>
    <property type="match status" value="1"/>
</dbReference>
<dbReference type="PANTHER" id="PTHR21310">
    <property type="entry name" value="AMINOGLYCOSIDE PHOSPHOTRANSFERASE-RELATED-RELATED"/>
    <property type="match status" value="1"/>
</dbReference>
<dbReference type="InterPro" id="IPR002575">
    <property type="entry name" value="Aminoglycoside_PTrfase"/>
</dbReference>
<organism evidence="2 3">
    <name type="scientific">Paenibacillus ginsengarvi</name>
    <dbReference type="NCBI Taxonomy" id="400777"/>
    <lineage>
        <taxon>Bacteria</taxon>
        <taxon>Bacillati</taxon>
        <taxon>Bacillota</taxon>
        <taxon>Bacilli</taxon>
        <taxon>Bacillales</taxon>
        <taxon>Paenibacillaceae</taxon>
        <taxon>Paenibacillus</taxon>
    </lineage>
</organism>
<dbReference type="InterPro" id="IPR011009">
    <property type="entry name" value="Kinase-like_dom_sf"/>
</dbReference>
<evidence type="ECO:0000259" key="1">
    <source>
        <dbReference type="Pfam" id="PF01636"/>
    </source>
</evidence>
<reference evidence="2 3" key="1">
    <citation type="journal article" date="2007" name="Int. J. Syst. Evol. Microbiol.">
        <title>Paenibacillus ginsengarvi sp. nov., isolated from soil from ginseng cultivation.</title>
        <authorList>
            <person name="Yoon M.H."/>
            <person name="Ten L.N."/>
            <person name="Im W.T."/>
        </authorList>
    </citation>
    <scope>NUCLEOTIDE SEQUENCE [LARGE SCALE GENOMIC DNA]</scope>
    <source>
        <strain evidence="2 3">KCTC 13059</strain>
    </source>
</reference>
<evidence type="ECO:0000313" key="2">
    <source>
        <dbReference type="EMBL" id="RKN66118.1"/>
    </source>
</evidence>